<evidence type="ECO:0000256" key="2">
    <source>
        <dbReference type="ARBA" id="ARBA00004760"/>
    </source>
</evidence>
<dbReference type="EMBL" id="CALNXJ010000039">
    <property type="protein sequence ID" value="CAH3144242.1"/>
    <property type="molecule type" value="Genomic_DNA"/>
</dbReference>
<evidence type="ECO:0000256" key="3">
    <source>
        <dbReference type="ARBA" id="ARBA00004991"/>
    </source>
</evidence>
<accession>A0AAU9XDD3</accession>
<keyword evidence="6 7" id="KW-0472">Membrane</keyword>
<keyword evidence="11" id="KW-1185">Reference proteome</keyword>
<keyword evidence="5 8" id="KW-1133">Transmembrane helix</keyword>
<evidence type="ECO:0000313" key="11">
    <source>
        <dbReference type="Proteomes" id="UP001159428"/>
    </source>
</evidence>
<evidence type="ECO:0000313" key="10">
    <source>
        <dbReference type="EMBL" id="CAH3144242.1"/>
    </source>
</evidence>
<dbReference type="AlphaFoldDB" id="A0AAU9XDD3"/>
<evidence type="ECO:0000256" key="7">
    <source>
        <dbReference type="PROSITE-ProRule" id="PRU00205"/>
    </source>
</evidence>
<evidence type="ECO:0000256" key="6">
    <source>
        <dbReference type="ARBA" id="ARBA00023136"/>
    </source>
</evidence>
<dbReference type="GO" id="GO:0046513">
    <property type="term" value="P:ceramide biosynthetic process"/>
    <property type="evidence" value="ECO:0007669"/>
    <property type="project" value="InterPro"/>
</dbReference>
<feature type="transmembrane region" description="Helical" evidence="8">
    <location>
        <begin position="226"/>
        <end position="244"/>
    </location>
</feature>
<feature type="domain" description="TLC" evidence="9">
    <location>
        <begin position="83"/>
        <end position="299"/>
    </location>
</feature>
<evidence type="ECO:0000256" key="1">
    <source>
        <dbReference type="ARBA" id="ARBA00004141"/>
    </source>
</evidence>
<organism evidence="10 11">
    <name type="scientific">Pocillopora meandrina</name>
    <dbReference type="NCBI Taxonomy" id="46732"/>
    <lineage>
        <taxon>Eukaryota</taxon>
        <taxon>Metazoa</taxon>
        <taxon>Cnidaria</taxon>
        <taxon>Anthozoa</taxon>
        <taxon>Hexacorallia</taxon>
        <taxon>Scleractinia</taxon>
        <taxon>Astrocoeniina</taxon>
        <taxon>Pocilloporidae</taxon>
        <taxon>Pocillopora</taxon>
    </lineage>
</organism>
<dbReference type="InterPro" id="IPR006634">
    <property type="entry name" value="TLC-dom"/>
</dbReference>
<feature type="transmembrane region" description="Helical" evidence="8">
    <location>
        <begin position="48"/>
        <end position="70"/>
    </location>
</feature>
<dbReference type="GO" id="GO:0050291">
    <property type="term" value="F:sphingosine N-acyltransferase activity"/>
    <property type="evidence" value="ECO:0007669"/>
    <property type="project" value="InterPro"/>
</dbReference>
<feature type="transmembrane region" description="Helical" evidence="8">
    <location>
        <begin position="276"/>
        <end position="299"/>
    </location>
</feature>
<comment type="caution">
    <text evidence="10">The sequence shown here is derived from an EMBL/GenBank/DDBJ whole genome shotgun (WGS) entry which is preliminary data.</text>
</comment>
<comment type="pathway">
    <text evidence="2">Lipid metabolism; sphingolipid metabolism.</text>
</comment>
<feature type="transmembrane region" description="Helical" evidence="8">
    <location>
        <begin position="91"/>
        <end position="109"/>
    </location>
</feature>
<evidence type="ECO:0000256" key="8">
    <source>
        <dbReference type="SAM" id="Phobius"/>
    </source>
</evidence>
<protein>
    <recommendedName>
        <fullName evidence="9">TLC domain-containing protein</fullName>
    </recommendedName>
</protein>
<feature type="transmembrane region" description="Helical" evidence="8">
    <location>
        <begin position="172"/>
        <end position="196"/>
    </location>
</feature>
<comment type="pathway">
    <text evidence="3">Sphingolipid metabolism.</text>
</comment>
<dbReference type="PROSITE" id="PS50922">
    <property type="entry name" value="TLC"/>
    <property type="match status" value="1"/>
</dbReference>
<reference evidence="10 11" key="1">
    <citation type="submission" date="2022-05" db="EMBL/GenBank/DDBJ databases">
        <authorList>
            <consortium name="Genoscope - CEA"/>
            <person name="William W."/>
        </authorList>
    </citation>
    <scope>NUCLEOTIDE SEQUENCE [LARGE SCALE GENOMIC DNA]</scope>
</reference>
<gene>
    <name evidence="10" type="ORF">PMEA_00020938</name>
</gene>
<dbReference type="GO" id="GO:0016020">
    <property type="term" value="C:membrane"/>
    <property type="evidence" value="ECO:0007669"/>
    <property type="project" value="UniProtKB-SubCell"/>
</dbReference>
<dbReference type="PANTHER" id="PTHR12560">
    <property type="entry name" value="LONGEVITY ASSURANCE FACTOR 1 LAG1"/>
    <property type="match status" value="1"/>
</dbReference>
<sequence>MEVGYLEAFTKIWEHVHMQWKHGAPRVTFLTDFIEDISSYSYISARDIIVCVFLGVAFTILRYFLTAAAFKPYFRWCQLRERDVKKSSESAFKLLFYSLVFGYCSYILFNGNYNFYHDTSNCWKGWYKGMPVPQDIYMLYVVEAGFYFHSVYATLYMDLWRRDSVLMIAHHIVANLLILFSFAMRYHSIGLLVLFVHDPTDIILEFTKLCVAFKSRGGKYHLLPDVISVVGFLSFALAWFYCRLYIFPIKVLYSCGCISLLFLPQVPLYFFFNAMIWLLFLMDIWWFHFIVLLIIRIAVGKSRGVEDTREIPKESVKGEEHGEVANGKVLQNGELHNCASHIEATHTKAEQRKYNKEGIKKGNQTKIVTNRKTMRSQASTAGSHTPNQLIHRMNAAMHHAS</sequence>
<proteinExistence type="predicted"/>
<comment type="subcellular location">
    <subcellularLocation>
        <location evidence="1">Membrane</location>
        <topology evidence="1">Multi-pass membrane protein</topology>
    </subcellularLocation>
</comment>
<dbReference type="SMART" id="SM00724">
    <property type="entry name" value="TLC"/>
    <property type="match status" value="1"/>
</dbReference>
<keyword evidence="4 7" id="KW-0812">Transmembrane</keyword>
<dbReference type="PANTHER" id="PTHR12560:SF58">
    <property type="entry name" value="CERAMIDE SYNTHASE 1"/>
    <property type="match status" value="1"/>
</dbReference>
<name>A0AAU9XDD3_9CNID</name>
<feature type="transmembrane region" description="Helical" evidence="8">
    <location>
        <begin position="251"/>
        <end position="270"/>
    </location>
</feature>
<evidence type="ECO:0000256" key="5">
    <source>
        <dbReference type="ARBA" id="ARBA00022989"/>
    </source>
</evidence>
<evidence type="ECO:0000256" key="4">
    <source>
        <dbReference type="ARBA" id="ARBA00022692"/>
    </source>
</evidence>
<dbReference type="InterPro" id="IPR016439">
    <property type="entry name" value="Lag1/Lac1-like"/>
</dbReference>
<dbReference type="Proteomes" id="UP001159428">
    <property type="component" value="Unassembled WGS sequence"/>
</dbReference>
<dbReference type="Pfam" id="PF03798">
    <property type="entry name" value="TRAM_LAG1_CLN8"/>
    <property type="match status" value="1"/>
</dbReference>
<evidence type="ECO:0000259" key="9">
    <source>
        <dbReference type="PROSITE" id="PS50922"/>
    </source>
</evidence>
<feature type="transmembrane region" description="Helical" evidence="8">
    <location>
        <begin position="137"/>
        <end position="160"/>
    </location>
</feature>